<keyword evidence="3" id="KW-0804">Transcription</keyword>
<dbReference type="InterPro" id="IPR036271">
    <property type="entry name" value="Tet_transcr_reg_TetR-rel_C_sf"/>
</dbReference>
<dbReference type="InterPro" id="IPR050109">
    <property type="entry name" value="HTH-type_TetR-like_transc_reg"/>
</dbReference>
<name>W5TQ19_9NOCA</name>
<dbReference type="PANTHER" id="PTHR30055">
    <property type="entry name" value="HTH-TYPE TRANSCRIPTIONAL REGULATOR RUTR"/>
    <property type="match status" value="1"/>
</dbReference>
<evidence type="ECO:0000256" key="1">
    <source>
        <dbReference type="ARBA" id="ARBA00023015"/>
    </source>
</evidence>
<dbReference type="Proteomes" id="UP000019150">
    <property type="component" value="Chromosome"/>
</dbReference>
<dbReference type="InterPro" id="IPR004111">
    <property type="entry name" value="Repressor_TetR_C"/>
</dbReference>
<evidence type="ECO:0000313" key="8">
    <source>
        <dbReference type="Proteomes" id="UP000019150"/>
    </source>
</evidence>
<dbReference type="PATRIC" id="fig|1415166.3.peg.6869"/>
<dbReference type="RefSeq" id="WP_038551102.1">
    <property type="nucleotide sequence ID" value="NZ_CP006850.1"/>
</dbReference>
<feature type="DNA-binding region" description="H-T-H motif" evidence="4">
    <location>
        <begin position="52"/>
        <end position="71"/>
    </location>
</feature>
<evidence type="ECO:0000256" key="4">
    <source>
        <dbReference type="PROSITE-ProRule" id="PRU00335"/>
    </source>
</evidence>
<dbReference type="KEGG" id="nno:NONO_c66880"/>
<dbReference type="eggNOG" id="COG1309">
    <property type="taxonomic scope" value="Bacteria"/>
</dbReference>
<keyword evidence="8" id="KW-1185">Reference proteome</keyword>
<dbReference type="STRING" id="1415166.NONO_c66880"/>
<dbReference type="InterPro" id="IPR001647">
    <property type="entry name" value="HTH_TetR"/>
</dbReference>
<dbReference type="EMBL" id="CP006850">
    <property type="protein sequence ID" value="AHH21455.1"/>
    <property type="molecule type" value="Genomic_DNA"/>
</dbReference>
<evidence type="ECO:0000313" key="7">
    <source>
        <dbReference type="EMBL" id="AHH21455.1"/>
    </source>
</evidence>
<dbReference type="PANTHER" id="PTHR30055:SF151">
    <property type="entry name" value="TRANSCRIPTIONAL REGULATORY PROTEIN"/>
    <property type="match status" value="1"/>
</dbReference>
<dbReference type="OrthoDB" id="3432043at2"/>
<dbReference type="GO" id="GO:0003700">
    <property type="term" value="F:DNA-binding transcription factor activity"/>
    <property type="evidence" value="ECO:0007669"/>
    <property type="project" value="TreeGrafter"/>
</dbReference>
<dbReference type="AlphaFoldDB" id="W5TQ19"/>
<dbReference type="SUPFAM" id="SSF46689">
    <property type="entry name" value="Homeodomain-like"/>
    <property type="match status" value="1"/>
</dbReference>
<proteinExistence type="predicted"/>
<feature type="region of interest" description="Disordered" evidence="5">
    <location>
        <begin position="1"/>
        <end position="27"/>
    </location>
</feature>
<dbReference type="SUPFAM" id="SSF48498">
    <property type="entry name" value="Tetracyclin repressor-like, C-terminal domain"/>
    <property type="match status" value="1"/>
</dbReference>
<keyword evidence="1" id="KW-0805">Transcription regulation</keyword>
<dbReference type="PROSITE" id="PS50977">
    <property type="entry name" value="HTH_TETR_2"/>
    <property type="match status" value="1"/>
</dbReference>
<dbReference type="InterPro" id="IPR009057">
    <property type="entry name" value="Homeodomain-like_sf"/>
</dbReference>
<dbReference type="GO" id="GO:0000976">
    <property type="term" value="F:transcription cis-regulatory region binding"/>
    <property type="evidence" value="ECO:0007669"/>
    <property type="project" value="TreeGrafter"/>
</dbReference>
<reference evidence="7 8" key="1">
    <citation type="journal article" date="2014" name="Appl. Environ. Microbiol.">
        <title>Insights into the Microbial Degradation of Rubber and Gutta-Percha by Analysis of the Complete Genome of Nocardia nova SH22a.</title>
        <authorList>
            <person name="Luo Q."/>
            <person name="Hiessl S."/>
            <person name="Poehlein A."/>
            <person name="Daniel R."/>
            <person name="Steinbuchel A."/>
        </authorList>
    </citation>
    <scope>NUCLEOTIDE SEQUENCE [LARGE SCALE GENOMIC DNA]</scope>
    <source>
        <strain evidence="7">SH22a</strain>
    </source>
</reference>
<evidence type="ECO:0000256" key="3">
    <source>
        <dbReference type="ARBA" id="ARBA00023163"/>
    </source>
</evidence>
<keyword evidence="2 4" id="KW-0238">DNA-binding</keyword>
<dbReference type="GO" id="GO:0045892">
    <property type="term" value="P:negative regulation of DNA-templated transcription"/>
    <property type="evidence" value="ECO:0007669"/>
    <property type="project" value="InterPro"/>
</dbReference>
<gene>
    <name evidence="7" type="ORF">NONO_c66880</name>
</gene>
<evidence type="ECO:0000256" key="5">
    <source>
        <dbReference type="SAM" id="MobiDB-lite"/>
    </source>
</evidence>
<dbReference type="HOGENOM" id="CLU_069543_5_0_11"/>
<dbReference type="Pfam" id="PF02909">
    <property type="entry name" value="TetR_C_1"/>
    <property type="match status" value="1"/>
</dbReference>
<dbReference type="Gene3D" id="1.10.357.10">
    <property type="entry name" value="Tetracycline Repressor, domain 2"/>
    <property type="match status" value="1"/>
</dbReference>
<dbReference type="Pfam" id="PF00440">
    <property type="entry name" value="TetR_N"/>
    <property type="match status" value="1"/>
</dbReference>
<feature type="compositionally biased region" description="Basic residues" evidence="5">
    <location>
        <begin position="1"/>
        <end position="14"/>
    </location>
</feature>
<protein>
    <submittedName>
        <fullName evidence="7">Putative transcriptional regulator, TetR family</fullName>
    </submittedName>
</protein>
<organism evidence="7 8">
    <name type="scientific">Nocardia nova SH22a</name>
    <dbReference type="NCBI Taxonomy" id="1415166"/>
    <lineage>
        <taxon>Bacteria</taxon>
        <taxon>Bacillati</taxon>
        <taxon>Actinomycetota</taxon>
        <taxon>Actinomycetes</taxon>
        <taxon>Mycobacteriales</taxon>
        <taxon>Nocardiaceae</taxon>
        <taxon>Nocardia</taxon>
    </lineage>
</organism>
<evidence type="ECO:0000256" key="2">
    <source>
        <dbReference type="ARBA" id="ARBA00023125"/>
    </source>
</evidence>
<feature type="domain" description="HTH tetR-type" evidence="6">
    <location>
        <begin position="29"/>
        <end position="89"/>
    </location>
</feature>
<evidence type="ECO:0000259" key="6">
    <source>
        <dbReference type="PROSITE" id="PS50977"/>
    </source>
</evidence>
<accession>W5TQ19</accession>
<sequence>MPAAPRQRRAARHARSADDTAASSPRKEPITVTRITDAALQVVATEGYDALTIRRVAAVLGTGPSSLYAHIVNKDDIDDLLIGRLSAEIVLPEPDPAEWRAQLLDVFTQIRDQYLKYPGVSRAALAMVPTNLEALRVREGLFAITLAGGIEPRTAAWTLDAISLYVSAYALEQSLVRQRRKHPDQEWVVSPEELERRFTSLPADTFPQTRRHAAELTSGTGPDRFAFTLTLILDNLSSSA</sequence>